<dbReference type="AlphaFoldDB" id="A0A7J0CC88"/>
<dbReference type="Pfam" id="PF13202">
    <property type="entry name" value="EF-hand_5"/>
    <property type="match status" value="2"/>
</dbReference>
<evidence type="ECO:0000313" key="3">
    <source>
        <dbReference type="EMBL" id="NYE43523.1"/>
    </source>
</evidence>
<sequence length="183" mass="20793">MANVADDLISEKYGRAFDGLDANGNGALEWDDLQALIDRFPSVYNLSKDDRRVRSLQAIYQMQWLELLRHAGVESDRLNREQYITASRLTAIDTSRLNIVEGSAHAVFDCIDVDGDDEISKDEYARYLRDIWQVTDPDAMESFTQLDTDGDGTISRQEFIRAIREYYHSNDSHAAGSKLLGHV</sequence>
<dbReference type="InterPro" id="IPR011992">
    <property type="entry name" value="EF-hand-dom_pair"/>
</dbReference>
<dbReference type="Gene3D" id="1.10.238.10">
    <property type="entry name" value="EF-hand"/>
    <property type="match status" value="1"/>
</dbReference>
<organism evidence="2 4">
    <name type="scientific">Streptomyces fulvorobeus</name>
    <dbReference type="NCBI Taxonomy" id="284028"/>
    <lineage>
        <taxon>Bacteria</taxon>
        <taxon>Bacillati</taxon>
        <taxon>Actinomycetota</taxon>
        <taxon>Actinomycetes</taxon>
        <taxon>Kitasatosporales</taxon>
        <taxon>Streptomycetaceae</taxon>
        <taxon>Streptomyces</taxon>
    </lineage>
</organism>
<evidence type="ECO:0000313" key="5">
    <source>
        <dbReference type="Proteomes" id="UP000530403"/>
    </source>
</evidence>
<dbReference type="Pfam" id="PF00036">
    <property type="entry name" value="EF-hand_1"/>
    <property type="match status" value="1"/>
</dbReference>
<accession>A0A7J0CC88</accession>
<dbReference type="EMBL" id="BLWC01000001">
    <property type="protein sequence ID" value="GFM99998.1"/>
    <property type="molecule type" value="Genomic_DNA"/>
</dbReference>
<evidence type="ECO:0000313" key="2">
    <source>
        <dbReference type="EMBL" id="GFM99998.1"/>
    </source>
</evidence>
<dbReference type="Proteomes" id="UP000498980">
    <property type="component" value="Unassembled WGS sequence"/>
</dbReference>
<feature type="domain" description="EF-hand" evidence="1">
    <location>
        <begin position="134"/>
        <end position="169"/>
    </location>
</feature>
<evidence type="ECO:0000259" key="1">
    <source>
        <dbReference type="PROSITE" id="PS50222"/>
    </source>
</evidence>
<name>A0A7J0CC88_9ACTN</name>
<dbReference type="RefSeq" id="WP_173316402.1">
    <property type="nucleotide sequence ID" value="NZ_BAAAUE010000013.1"/>
</dbReference>
<evidence type="ECO:0000313" key="4">
    <source>
        <dbReference type="Proteomes" id="UP000498980"/>
    </source>
</evidence>
<dbReference type="Proteomes" id="UP000530403">
    <property type="component" value="Unassembled WGS sequence"/>
</dbReference>
<reference evidence="2 4" key="1">
    <citation type="submission" date="2020-05" db="EMBL/GenBank/DDBJ databases">
        <title>Whole genome shotgun sequence of Streptomyces fulvorobeus NBRC 15897.</title>
        <authorList>
            <person name="Komaki H."/>
            <person name="Tamura T."/>
        </authorList>
    </citation>
    <scope>NUCLEOTIDE SEQUENCE [LARGE SCALE GENOMIC DNA]</scope>
    <source>
        <strain evidence="2 4">NBRC 15897</strain>
    </source>
</reference>
<keyword evidence="4" id="KW-1185">Reference proteome</keyword>
<dbReference type="SMART" id="SM00054">
    <property type="entry name" value="EFh"/>
    <property type="match status" value="3"/>
</dbReference>
<dbReference type="InterPro" id="IPR018247">
    <property type="entry name" value="EF_Hand_1_Ca_BS"/>
</dbReference>
<dbReference type="PROSITE" id="PS50222">
    <property type="entry name" value="EF_HAND_2"/>
    <property type="match status" value="2"/>
</dbReference>
<feature type="domain" description="EF-hand" evidence="1">
    <location>
        <begin position="8"/>
        <end position="43"/>
    </location>
</feature>
<dbReference type="PROSITE" id="PS00018">
    <property type="entry name" value="EF_HAND_1"/>
    <property type="match status" value="2"/>
</dbReference>
<protein>
    <submittedName>
        <fullName evidence="3">Ca2+-binding EF-hand superfamily protein</fullName>
    </submittedName>
    <submittedName>
        <fullName evidence="2">Calcium-binding protein</fullName>
    </submittedName>
</protein>
<dbReference type="InterPro" id="IPR002048">
    <property type="entry name" value="EF_hand_dom"/>
</dbReference>
<dbReference type="EMBL" id="JACCCF010000001">
    <property type="protein sequence ID" value="NYE43523.1"/>
    <property type="molecule type" value="Genomic_DNA"/>
</dbReference>
<proteinExistence type="predicted"/>
<reference evidence="3 5" key="2">
    <citation type="submission" date="2020-07" db="EMBL/GenBank/DDBJ databases">
        <title>Sequencing the genomes of 1000 actinobacteria strains.</title>
        <authorList>
            <person name="Klenk H.-P."/>
        </authorList>
    </citation>
    <scope>NUCLEOTIDE SEQUENCE [LARGE SCALE GENOMIC DNA]</scope>
    <source>
        <strain evidence="3 5">DSM 41455</strain>
    </source>
</reference>
<dbReference type="GO" id="GO:0005509">
    <property type="term" value="F:calcium ion binding"/>
    <property type="evidence" value="ECO:0007669"/>
    <property type="project" value="InterPro"/>
</dbReference>
<comment type="caution">
    <text evidence="2">The sequence shown here is derived from an EMBL/GenBank/DDBJ whole genome shotgun (WGS) entry which is preliminary data.</text>
</comment>
<gene>
    <name evidence="3" type="ORF">HEB29_004534</name>
    <name evidence="2" type="ORF">Sfulv_48090</name>
</gene>
<dbReference type="CDD" id="cd00051">
    <property type="entry name" value="EFh"/>
    <property type="match status" value="1"/>
</dbReference>
<dbReference type="SUPFAM" id="SSF47473">
    <property type="entry name" value="EF-hand"/>
    <property type="match status" value="1"/>
</dbReference>